<dbReference type="NCBIfam" id="NF009884">
    <property type="entry name" value="PRK13343.1"/>
    <property type="match status" value="1"/>
</dbReference>
<comment type="subcellular location">
    <subcellularLocation>
        <location evidence="14">Cell membrane</location>
        <topology evidence="14">Peripheral membrane protein</topology>
    </subcellularLocation>
    <subcellularLocation>
        <location evidence="2">Membrane</location>
    </subcellularLocation>
</comment>
<sequence length="510" mass="55266">MDIRPAEISEILKKQIAGFDADANVAEVGTVLTVGDGVARVYGLANVMSGELVEFPSAGIRGMALNLEADNVGVVIFGDDKNIREGDTVSRTGSIVDVPVGKGLLGRVVDALGNPIDGKGPLTDVTRTRVEVKAPGIIPRKSVHEPMQTGIKAIDALIPIGRGQRELIIGDRQTGKTAVIVDTIINQKTINASGDESKKLYCIYVAIGQKRSTVAQLVKQLEEQGALEYSIIVAATASDPAPMQFLAPYSGCAMGEFFRDNGMHAVIFYDDLSKQAVAYRQMSLLLRRPPGREAYPGDVFYLHSRLLERAAKMNDDFKAGSLTALPVIETQAGDVSAYIPTNVISITDGQIFLETELFYKGIRPAVNVGLSVSRVGSAAQIKAMKQVAGKIKLELAQYREMAAFAQFASDLDATTQALLARGARLTELLKQPQYKPVPVEEQVISIFAGTRGYLDRIPVNQVGEFERRLLADLKTREPGIPEAIRNDREIKKETEAKLIAFLDSFAKTFG</sequence>
<dbReference type="InterPro" id="IPR000194">
    <property type="entry name" value="ATPase_F1/V1/A1_a/bsu_nucl-bd"/>
</dbReference>
<keyword evidence="9 14" id="KW-0406">Ion transport</keyword>
<comment type="caution">
    <text evidence="18">The sequence shown here is derived from an EMBL/GenBank/DDBJ whole genome shotgun (WGS) entry which is preliminary data.</text>
</comment>
<dbReference type="NCBIfam" id="TIGR00962">
    <property type="entry name" value="atpA"/>
    <property type="match status" value="1"/>
</dbReference>
<feature type="site" description="Required for activity" evidence="14">
    <location>
        <position position="371"/>
    </location>
</feature>
<dbReference type="CDD" id="cd18113">
    <property type="entry name" value="ATP-synt_F1_alpha_C"/>
    <property type="match status" value="1"/>
</dbReference>
<keyword evidence="14" id="KW-1003">Cell membrane</keyword>
<evidence type="ECO:0000256" key="13">
    <source>
        <dbReference type="ARBA" id="ARBA00026013"/>
    </source>
</evidence>
<evidence type="ECO:0000256" key="14">
    <source>
        <dbReference type="HAMAP-Rule" id="MF_01346"/>
    </source>
</evidence>
<comment type="subunit">
    <text evidence="13">F-type ATPases have 2 components, CF(1) - the catalytic core - and CF(0) - the membrane proton channel. CF(1) has five subunits: alpha(3), beta(3), gamma(1), delta(1), epsilon(1). CF(0) has four main subunits: a(1), b(1), b'(1) and c(9-12).</text>
</comment>
<evidence type="ECO:0000313" key="18">
    <source>
        <dbReference type="EMBL" id="MBP0463620.1"/>
    </source>
</evidence>
<gene>
    <name evidence="14 18" type="primary">atpA</name>
    <name evidence="18" type="ORF">J5Y09_06840</name>
</gene>
<keyword evidence="6 14" id="KW-0375">Hydrogen ion transport</keyword>
<dbReference type="CDD" id="cd18116">
    <property type="entry name" value="ATP-synt_F1_alpha_N"/>
    <property type="match status" value="1"/>
</dbReference>
<evidence type="ECO:0000256" key="11">
    <source>
        <dbReference type="ARBA" id="ARBA00023196"/>
    </source>
</evidence>
<reference evidence="18 19" key="1">
    <citation type="submission" date="2021-03" db="EMBL/GenBank/DDBJ databases">
        <authorList>
            <person name="So Y."/>
        </authorList>
    </citation>
    <scope>NUCLEOTIDE SEQUENCE [LARGE SCALE GENOMIC DNA]</scope>
    <source>
        <strain evidence="18 19">PWR1</strain>
    </source>
</reference>
<accession>A0ABS4AQI4</accession>
<dbReference type="SUPFAM" id="SSF52540">
    <property type="entry name" value="P-loop containing nucleoside triphosphate hydrolases"/>
    <property type="match status" value="1"/>
</dbReference>
<dbReference type="RefSeq" id="WP_209351013.1">
    <property type="nucleotide sequence ID" value="NZ_JAGIYZ010000005.1"/>
</dbReference>
<evidence type="ECO:0000259" key="16">
    <source>
        <dbReference type="Pfam" id="PF00306"/>
    </source>
</evidence>
<dbReference type="SUPFAM" id="SSF47917">
    <property type="entry name" value="C-terminal domain of alpha and beta subunits of F1 ATP synthase"/>
    <property type="match status" value="1"/>
</dbReference>
<feature type="binding site" evidence="14">
    <location>
        <begin position="170"/>
        <end position="177"/>
    </location>
    <ligand>
        <name>ATP</name>
        <dbReference type="ChEBI" id="CHEBI:30616"/>
    </ligand>
</feature>
<keyword evidence="11 14" id="KW-0139">CF(1)</keyword>
<evidence type="ECO:0000256" key="10">
    <source>
        <dbReference type="ARBA" id="ARBA00023136"/>
    </source>
</evidence>
<keyword evidence="19" id="KW-1185">Reference proteome</keyword>
<evidence type="ECO:0000256" key="2">
    <source>
        <dbReference type="ARBA" id="ARBA00004370"/>
    </source>
</evidence>
<feature type="domain" description="ATPase F1/V1/A1 complex alpha/beta subunit N-terminal" evidence="17">
    <location>
        <begin position="25"/>
        <end position="93"/>
    </location>
</feature>
<evidence type="ECO:0000256" key="3">
    <source>
        <dbReference type="ARBA" id="ARBA00008936"/>
    </source>
</evidence>
<dbReference type="Pfam" id="PF02874">
    <property type="entry name" value="ATP-synt_ab_N"/>
    <property type="match status" value="1"/>
</dbReference>
<dbReference type="Gene3D" id="3.40.50.300">
    <property type="entry name" value="P-loop containing nucleotide triphosphate hydrolases"/>
    <property type="match status" value="1"/>
</dbReference>
<dbReference type="InterPro" id="IPR036121">
    <property type="entry name" value="ATPase_F1/V1/A1_a/bsu_N_sf"/>
</dbReference>
<dbReference type="InterPro" id="IPR004100">
    <property type="entry name" value="ATPase_F1/V1/A1_a/bsu_N"/>
</dbReference>
<dbReference type="Gene3D" id="2.40.30.20">
    <property type="match status" value="1"/>
</dbReference>
<dbReference type="InterPro" id="IPR033732">
    <property type="entry name" value="ATP_synth_F1_a_nt-bd_dom"/>
</dbReference>
<dbReference type="Proteomes" id="UP000680815">
    <property type="component" value="Unassembled WGS sequence"/>
</dbReference>
<dbReference type="InterPro" id="IPR027417">
    <property type="entry name" value="P-loop_NTPase"/>
</dbReference>
<dbReference type="CDD" id="cd01132">
    <property type="entry name" value="F1-ATPase_alpha_CD"/>
    <property type="match status" value="1"/>
</dbReference>
<dbReference type="PANTHER" id="PTHR48082:SF2">
    <property type="entry name" value="ATP SYNTHASE SUBUNIT ALPHA, MITOCHONDRIAL"/>
    <property type="match status" value="1"/>
</dbReference>
<keyword evidence="7 14" id="KW-0067">ATP-binding</keyword>
<evidence type="ECO:0000259" key="15">
    <source>
        <dbReference type="Pfam" id="PF00006"/>
    </source>
</evidence>
<keyword evidence="5 14" id="KW-0547">Nucleotide-binding</keyword>
<dbReference type="SUPFAM" id="SSF50615">
    <property type="entry name" value="N-terminal domain of alpha and beta subunits of F1 ATP synthase"/>
    <property type="match status" value="1"/>
</dbReference>
<dbReference type="Pfam" id="PF00006">
    <property type="entry name" value="ATP-synt_ab"/>
    <property type="match status" value="1"/>
</dbReference>
<evidence type="ECO:0000256" key="9">
    <source>
        <dbReference type="ARBA" id="ARBA00023065"/>
    </source>
</evidence>
<evidence type="ECO:0000256" key="12">
    <source>
        <dbReference type="ARBA" id="ARBA00023310"/>
    </source>
</evidence>
<dbReference type="InterPro" id="IPR038376">
    <property type="entry name" value="ATP_synth_asu_C_sf"/>
</dbReference>
<dbReference type="PROSITE" id="PS00152">
    <property type="entry name" value="ATPASE_ALPHA_BETA"/>
    <property type="match status" value="1"/>
</dbReference>
<name>A0ABS4AQI4_9PROT</name>
<keyword evidence="12 14" id="KW-0066">ATP synthesis</keyword>
<evidence type="ECO:0000256" key="8">
    <source>
        <dbReference type="ARBA" id="ARBA00022967"/>
    </source>
</evidence>
<keyword evidence="8 14" id="KW-1278">Translocase</keyword>
<dbReference type="Pfam" id="PF00306">
    <property type="entry name" value="ATP-synt_ab_C"/>
    <property type="match status" value="1"/>
</dbReference>
<dbReference type="InterPro" id="IPR000793">
    <property type="entry name" value="ATP_synth_asu_C"/>
</dbReference>
<dbReference type="PIRSF" id="PIRSF039088">
    <property type="entry name" value="F_ATPase_subunit_alpha"/>
    <property type="match status" value="1"/>
</dbReference>
<organism evidence="18 19">
    <name type="scientific">Roseomonas nitratireducens</name>
    <dbReference type="NCBI Taxonomy" id="2820810"/>
    <lineage>
        <taxon>Bacteria</taxon>
        <taxon>Pseudomonadati</taxon>
        <taxon>Pseudomonadota</taxon>
        <taxon>Alphaproteobacteria</taxon>
        <taxon>Acetobacterales</taxon>
        <taxon>Roseomonadaceae</taxon>
        <taxon>Roseomonas</taxon>
    </lineage>
</organism>
<keyword evidence="4 14" id="KW-0813">Transport</keyword>
<dbReference type="InterPro" id="IPR023366">
    <property type="entry name" value="ATP_synth_asu-like_sf"/>
</dbReference>
<evidence type="ECO:0000259" key="17">
    <source>
        <dbReference type="Pfam" id="PF02874"/>
    </source>
</evidence>
<feature type="domain" description="ATPase F1/V1/A1 complex alpha/beta subunit nucleotide-binding" evidence="15">
    <location>
        <begin position="150"/>
        <end position="373"/>
    </location>
</feature>
<dbReference type="InterPro" id="IPR020003">
    <property type="entry name" value="ATPase_a/bsu_AS"/>
</dbReference>
<dbReference type="EMBL" id="JAGIYZ010000005">
    <property type="protein sequence ID" value="MBP0463620.1"/>
    <property type="molecule type" value="Genomic_DNA"/>
</dbReference>
<comment type="catalytic activity">
    <reaction evidence="14">
        <text>ATP + H2O + 4 H(+)(in) = ADP + phosphate + 5 H(+)(out)</text>
        <dbReference type="Rhea" id="RHEA:57720"/>
        <dbReference type="ChEBI" id="CHEBI:15377"/>
        <dbReference type="ChEBI" id="CHEBI:15378"/>
        <dbReference type="ChEBI" id="CHEBI:30616"/>
        <dbReference type="ChEBI" id="CHEBI:43474"/>
        <dbReference type="ChEBI" id="CHEBI:456216"/>
        <dbReference type="EC" id="7.1.2.2"/>
    </reaction>
</comment>
<evidence type="ECO:0000313" key="19">
    <source>
        <dbReference type="Proteomes" id="UP000680815"/>
    </source>
</evidence>
<dbReference type="HAMAP" id="MF_01346">
    <property type="entry name" value="ATP_synth_alpha_bact"/>
    <property type="match status" value="1"/>
</dbReference>
<keyword evidence="10 14" id="KW-0472">Membrane</keyword>
<comment type="function">
    <text evidence="1 14">Produces ATP from ADP in the presence of a proton gradient across the membrane. The alpha chain is a regulatory subunit.</text>
</comment>
<evidence type="ECO:0000256" key="1">
    <source>
        <dbReference type="ARBA" id="ARBA00003784"/>
    </source>
</evidence>
<dbReference type="InterPro" id="IPR005294">
    <property type="entry name" value="ATP_synth_F1_asu"/>
</dbReference>
<dbReference type="Gene3D" id="1.20.150.20">
    <property type="entry name" value="ATP synthase alpha/beta chain, C-terminal domain"/>
    <property type="match status" value="1"/>
</dbReference>
<protein>
    <recommendedName>
        <fullName evidence="14">ATP synthase subunit alpha</fullName>
        <ecNumber evidence="14">7.1.2.2</ecNumber>
    </recommendedName>
    <alternativeName>
        <fullName evidence="14">ATP synthase F1 sector subunit alpha</fullName>
    </alternativeName>
    <alternativeName>
        <fullName evidence="14">F-ATPase subunit alpha</fullName>
    </alternativeName>
</protein>
<evidence type="ECO:0000256" key="6">
    <source>
        <dbReference type="ARBA" id="ARBA00022781"/>
    </source>
</evidence>
<dbReference type="PANTHER" id="PTHR48082">
    <property type="entry name" value="ATP SYNTHASE SUBUNIT ALPHA, MITOCHONDRIAL"/>
    <property type="match status" value="1"/>
</dbReference>
<evidence type="ECO:0000256" key="4">
    <source>
        <dbReference type="ARBA" id="ARBA00022448"/>
    </source>
</evidence>
<proteinExistence type="inferred from homology"/>
<evidence type="ECO:0000256" key="5">
    <source>
        <dbReference type="ARBA" id="ARBA00022741"/>
    </source>
</evidence>
<dbReference type="EC" id="7.1.2.2" evidence="14"/>
<comment type="similarity">
    <text evidence="3 14">Belongs to the ATPase alpha/beta chains family.</text>
</comment>
<evidence type="ECO:0000256" key="7">
    <source>
        <dbReference type="ARBA" id="ARBA00022840"/>
    </source>
</evidence>
<feature type="domain" description="ATP synthase alpha subunit C-terminal" evidence="16">
    <location>
        <begin position="380"/>
        <end position="505"/>
    </location>
</feature>